<evidence type="ECO:0000313" key="10">
    <source>
        <dbReference type="Proteomes" id="UP000443582"/>
    </source>
</evidence>
<dbReference type="InterPro" id="IPR029045">
    <property type="entry name" value="ClpP/crotonase-like_dom_sf"/>
</dbReference>
<dbReference type="PANTHER" id="PTHR32060">
    <property type="entry name" value="TAIL-SPECIFIC PROTEASE"/>
    <property type="match status" value="1"/>
</dbReference>
<dbReference type="InterPro" id="IPR041489">
    <property type="entry name" value="PDZ_6"/>
</dbReference>
<feature type="domain" description="PDZ" evidence="8">
    <location>
        <begin position="79"/>
        <end position="147"/>
    </location>
</feature>
<dbReference type="SMART" id="SM00245">
    <property type="entry name" value="TSPc"/>
    <property type="match status" value="1"/>
</dbReference>
<comment type="similarity">
    <text evidence="1 5">Belongs to the peptidase S41A family.</text>
</comment>
<dbReference type="Gene3D" id="2.30.42.10">
    <property type="match status" value="1"/>
</dbReference>
<reference evidence="10" key="1">
    <citation type="journal article" date="2019" name="Int. J. Syst. Evol. Microbiol.">
        <title>Halobacteriovorax valvorus sp. nov., a novel prokaryotic predator isolated from coastal seawater of China.</title>
        <authorList>
            <person name="Chen M.-X."/>
        </authorList>
    </citation>
    <scope>NUCLEOTIDE SEQUENCE [LARGE SCALE GENOMIC DNA]</scope>
    <source>
        <strain evidence="10">BL9</strain>
    </source>
</reference>
<feature type="chain" id="PRO_5046759984" evidence="7">
    <location>
        <begin position="20"/>
        <end position="450"/>
    </location>
</feature>
<sequence length="450" mass="50349">MKKIVLALALSALVTPTFAKEKDSQASRFEKLELFNKVIHIIETNYYRKVNIDKLIDGALKGMFQTLDPHSAFLDKEVFKKMQEDTSGEYGGLGIEVTQKDGVLVITTPIEDSPAEKAGLKPGDKIVEINNESTIGITLDEAVDRMKGDLGTVINLGILRAGERDIRYFDVKRQKIKTKPVKSYAVKDYVVIRLSQFQKDAARHVVRALKKHKKELGKKFKGVVLDLRSNPGGLLNEAVNLSSIFLNDGVVVSTEGRDPKNKEIRYVKKSGHKELDCPLAVLIDGKSASASEIVAGALQDHKRAIVVGTNSFGKGSVQTVSQITEDAGIKLTIAQYMTPKGRKIQALGIKPDVMVSQVEGEFVEENMYDDGGIREVDLRNHLTATVETEEEKKARLKREKIARKKRIERAREINKHIKNKDKDRKYSASEDYQVIQAIKFLNTVNKFKKM</sequence>
<evidence type="ECO:0000256" key="2">
    <source>
        <dbReference type="ARBA" id="ARBA00022670"/>
    </source>
</evidence>
<evidence type="ECO:0000256" key="1">
    <source>
        <dbReference type="ARBA" id="ARBA00009179"/>
    </source>
</evidence>
<accession>A0ABY0IMR7</accession>
<name>A0ABY0IMR7_9BACT</name>
<dbReference type="RefSeq" id="WP_114705482.1">
    <property type="nucleotide sequence ID" value="NZ_QDKL01000001.1"/>
</dbReference>
<keyword evidence="2 5" id="KW-0645">Protease</keyword>
<protein>
    <submittedName>
        <fullName evidence="9">S41 family peptidase</fullName>
    </submittedName>
</protein>
<keyword evidence="7" id="KW-0732">Signal</keyword>
<dbReference type="Gene3D" id="3.30.750.44">
    <property type="match status" value="1"/>
</dbReference>
<dbReference type="InterPro" id="IPR005151">
    <property type="entry name" value="Tail-specific_protease"/>
</dbReference>
<keyword evidence="10" id="KW-1185">Reference proteome</keyword>
<evidence type="ECO:0000313" key="9">
    <source>
        <dbReference type="EMBL" id="RZF22537.1"/>
    </source>
</evidence>
<evidence type="ECO:0000256" key="4">
    <source>
        <dbReference type="ARBA" id="ARBA00022825"/>
    </source>
</evidence>
<comment type="caution">
    <text evidence="9">The sequence shown here is derived from an EMBL/GenBank/DDBJ whole genome shotgun (WGS) entry which is preliminary data.</text>
</comment>
<dbReference type="Pfam" id="PF17820">
    <property type="entry name" value="PDZ_6"/>
    <property type="match status" value="1"/>
</dbReference>
<evidence type="ECO:0000259" key="8">
    <source>
        <dbReference type="PROSITE" id="PS50106"/>
    </source>
</evidence>
<feature type="coiled-coil region" evidence="6">
    <location>
        <begin position="379"/>
        <end position="406"/>
    </location>
</feature>
<organism evidence="9 10">
    <name type="scientific">Halobacteriovorax vibrionivorans</name>
    <dbReference type="NCBI Taxonomy" id="2152716"/>
    <lineage>
        <taxon>Bacteria</taxon>
        <taxon>Pseudomonadati</taxon>
        <taxon>Bdellovibrionota</taxon>
        <taxon>Bacteriovoracia</taxon>
        <taxon>Bacteriovoracales</taxon>
        <taxon>Halobacteriovoraceae</taxon>
        <taxon>Halobacteriovorax</taxon>
    </lineage>
</organism>
<proteinExistence type="inferred from homology"/>
<dbReference type="InterPro" id="IPR036034">
    <property type="entry name" value="PDZ_sf"/>
</dbReference>
<dbReference type="EMBL" id="QDKL01000001">
    <property type="protein sequence ID" value="RZF22537.1"/>
    <property type="molecule type" value="Genomic_DNA"/>
</dbReference>
<evidence type="ECO:0000256" key="5">
    <source>
        <dbReference type="RuleBase" id="RU004404"/>
    </source>
</evidence>
<evidence type="ECO:0000256" key="7">
    <source>
        <dbReference type="SAM" id="SignalP"/>
    </source>
</evidence>
<keyword evidence="6" id="KW-0175">Coiled coil</keyword>
<feature type="signal peptide" evidence="7">
    <location>
        <begin position="1"/>
        <end position="19"/>
    </location>
</feature>
<dbReference type="Gene3D" id="3.90.226.10">
    <property type="entry name" value="2-enoyl-CoA Hydratase, Chain A, domain 1"/>
    <property type="match status" value="1"/>
</dbReference>
<dbReference type="SMART" id="SM00228">
    <property type="entry name" value="PDZ"/>
    <property type="match status" value="1"/>
</dbReference>
<dbReference type="NCBIfam" id="TIGR00225">
    <property type="entry name" value="prc"/>
    <property type="match status" value="1"/>
</dbReference>
<dbReference type="CDD" id="cd07560">
    <property type="entry name" value="Peptidase_S41_CPP"/>
    <property type="match status" value="1"/>
</dbReference>
<dbReference type="PANTHER" id="PTHR32060:SF30">
    <property type="entry name" value="CARBOXY-TERMINAL PROCESSING PROTEASE CTPA"/>
    <property type="match status" value="1"/>
</dbReference>
<keyword evidence="3 5" id="KW-0378">Hydrolase</keyword>
<dbReference type="Pfam" id="PF03572">
    <property type="entry name" value="Peptidase_S41"/>
    <property type="match status" value="1"/>
</dbReference>
<evidence type="ECO:0000256" key="6">
    <source>
        <dbReference type="SAM" id="Coils"/>
    </source>
</evidence>
<dbReference type="Proteomes" id="UP000443582">
    <property type="component" value="Unassembled WGS sequence"/>
</dbReference>
<evidence type="ECO:0000256" key="3">
    <source>
        <dbReference type="ARBA" id="ARBA00022801"/>
    </source>
</evidence>
<dbReference type="InterPro" id="IPR055210">
    <property type="entry name" value="CtpA/B_N"/>
</dbReference>
<dbReference type="InterPro" id="IPR001478">
    <property type="entry name" value="PDZ"/>
</dbReference>
<dbReference type="Pfam" id="PF22694">
    <property type="entry name" value="CtpB_N-like"/>
    <property type="match status" value="1"/>
</dbReference>
<dbReference type="CDD" id="cd06782">
    <property type="entry name" value="cpPDZ_CPP-like"/>
    <property type="match status" value="1"/>
</dbReference>
<dbReference type="InterPro" id="IPR004447">
    <property type="entry name" value="Peptidase_S41A"/>
</dbReference>
<keyword evidence="4 5" id="KW-0720">Serine protease</keyword>
<dbReference type="SUPFAM" id="SSF52096">
    <property type="entry name" value="ClpP/crotonase"/>
    <property type="match status" value="1"/>
</dbReference>
<dbReference type="PROSITE" id="PS50106">
    <property type="entry name" value="PDZ"/>
    <property type="match status" value="1"/>
</dbReference>
<dbReference type="SUPFAM" id="SSF50156">
    <property type="entry name" value="PDZ domain-like"/>
    <property type="match status" value="1"/>
</dbReference>
<gene>
    <name evidence="9" type="ORF">DAY19_01845</name>
</gene>